<accession>A0A448WNF2</accession>
<proteinExistence type="predicted"/>
<keyword evidence="2" id="KW-1185">Reference proteome</keyword>
<organism evidence="1 2">
    <name type="scientific">Protopolystoma xenopodis</name>
    <dbReference type="NCBI Taxonomy" id="117903"/>
    <lineage>
        <taxon>Eukaryota</taxon>
        <taxon>Metazoa</taxon>
        <taxon>Spiralia</taxon>
        <taxon>Lophotrochozoa</taxon>
        <taxon>Platyhelminthes</taxon>
        <taxon>Monogenea</taxon>
        <taxon>Polyopisthocotylea</taxon>
        <taxon>Polystomatidea</taxon>
        <taxon>Polystomatidae</taxon>
        <taxon>Protopolystoma</taxon>
    </lineage>
</organism>
<evidence type="ECO:0000313" key="2">
    <source>
        <dbReference type="Proteomes" id="UP000784294"/>
    </source>
</evidence>
<reference evidence="1" key="1">
    <citation type="submission" date="2018-11" db="EMBL/GenBank/DDBJ databases">
        <authorList>
            <consortium name="Pathogen Informatics"/>
        </authorList>
    </citation>
    <scope>NUCLEOTIDE SEQUENCE</scope>
</reference>
<dbReference type="AlphaFoldDB" id="A0A448WNF2"/>
<dbReference type="EMBL" id="CAAALY010027148">
    <property type="protein sequence ID" value="VEL16103.1"/>
    <property type="molecule type" value="Genomic_DNA"/>
</dbReference>
<name>A0A448WNF2_9PLAT</name>
<comment type="caution">
    <text evidence="1">The sequence shown here is derived from an EMBL/GenBank/DDBJ whole genome shotgun (WGS) entry which is preliminary data.</text>
</comment>
<sequence length="100" mass="10998">MHPTHTIMTDRPELMSRPCPAIYSSAWLGNDGIRDLYSSPKHADTDPNGNLNSLPFRGPVTLRPGFYAVPFIVPIAETAYPSILISGIWTRSGQASTQTR</sequence>
<dbReference type="Proteomes" id="UP000784294">
    <property type="component" value="Unassembled WGS sequence"/>
</dbReference>
<protein>
    <submittedName>
        <fullName evidence="1">Uncharacterized protein</fullName>
    </submittedName>
</protein>
<gene>
    <name evidence="1" type="ORF">PXEA_LOCUS9543</name>
</gene>
<evidence type="ECO:0000313" key="1">
    <source>
        <dbReference type="EMBL" id="VEL16103.1"/>
    </source>
</evidence>